<accession>A0A1E5Q5S5</accession>
<evidence type="ECO:0000313" key="1">
    <source>
        <dbReference type="EMBL" id="OEJ65557.1"/>
    </source>
</evidence>
<dbReference type="STRING" id="28181.BEN30_13955"/>
<comment type="caution">
    <text evidence="1">The sequence shown here is derived from an EMBL/GenBank/DDBJ whole genome shotgun (WGS) entry which is preliminary data.</text>
</comment>
<reference evidence="2" key="1">
    <citation type="submission" date="2016-07" db="EMBL/GenBank/DDBJ databases">
        <authorList>
            <person name="Florea S."/>
            <person name="Webb J.S."/>
            <person name="Jaromczyk J."/>
            <person name="Schardl C.L."/>
        </authorList>
    </citation>
    <scope>NUCLEOTIDE SEQUENCE [LARGE SCALE GENOMIC DNA]</scope>
    <source>
        <strain evidence="2">MV-1</strain>
    </source>
</reference>
<sequence length="265" mass="29603">MSGQYGISKAGIDVAKHVKESYRTGEPICVPGNPARILLPEHLINIDLDLTEFEDPLPLALMATRDPESPMALAAATRLSPKAENQKLIKGVFALVGESTRHPLVKRSIDLITENDFSPKAIAFVRTRTSQFIVETRRQYAHALKAILRALLDGDMAPSDFVRQFIELTEAGNLQSDVRQRLVTTLLLSETVRPGIKFLMLEHFNSFPLPTREGIIRAVAGAAESRHIDVLKEELRWIVAHDKQKRMVVKRTAQRMSMPVSDGVH</sequence>
<organism evidence="1 2">
    <name type="scientific">Magnetovibrio blakemorei</name>
    <dbReference type="NCBI Taxonomy" id="28181"/>
    <lineage>
        <taxon>Bacteria</taxon>
        <taxon>Pseudomonadati</taxon>
        <taxon>Pseudomonadota</taxon>
        <taxon>Alphaproteobacteria</taxon>
        <taxon>Rhodospirillales</taxon>
        <taxon>Magnetovibrionaceae</taxon>
        <taxon>Magnetovibrio</taxon>
    </lineage>
</organism>
<dbReference type="EMBL" id="MCGG01000048">
    <property type="protein sequence ID" value="OEJ65557.1"/>
    <property type="molecule type" value="Genomic_DNA"/>
</dbReference>
<evidence type="ECO:0000313" key="2">
    <source>
        <dbReference type="Proteomes" id="UP000095347"/>
    </source>
</evidence>
<name>A0A1E5Q5S5_9PROT</name>
<keyword evidence="2" id="KW-1185">Reference proteome</keyword>
<dbReference type="OrthoDB" id="7328141at2"/>
<dbReference type="AlphaFoldDB" id="A0A1E5Q5S5"/>
<dbReference type="Proteomes" id="UP000095347">
    <property type="component" value="Unassembled WGS sequence"/>
</dbReference>
<dbReference type="RefSeq" id="WP_069958685.1">
    <property type="nucleotide sequence ID" value="NZ_MCGG01000048.1"/>
</dbReference>
<proteinExistence type="predicted"/>
<protein>
    <submittedName>
        <fullName evidence="1">Uncharacterized protein</fullName>
    </submittedName>
</protein>
<gene>
    <name evidence="1" type="ORF">BEN30_13955</name>
</gene>